<dbReference type="Proteomes" id="UP000463051">
    <property type="component" value="Unassembled WGS sequence"/>
</dbReference>
<evidence type="ECO:0000256" key="1">
    <source>
        <dbReference type="SAM" id="Phobius"/>
    </source>
</evidence>
<proteinExistence type="predicted"/>
<protein>
    <submittedName>
        <fullName evidence="2">DUF2569 family protein</fullName>
    </submittedName>
</protein>
<reference evidence="2 3" key="1">
    <citation type="submission" date="2019-11" db="EMBL/GenBank/DDBJ databases">
        <title>Paenibacillus monticola sp. nov., a novel PGPR strain isolated from mountain sample in China.</title>
        <authorList>
            <person name="Zhao Q."/>
            <person name="Li H.-P."/>
            <person name="Zhang J.-L."/>
        </authorList>
    </citation>
    <scope>NUCLEOTIDE SEQUENCE [LARGE SCALE GENOMIC DNA]</scope>
    <source>
        <strain evidence="2 3">LC-T2</strain>
    </source>
</reference>
<gene>
    <name evidence="2" type="ORF">GJB61_06225</name>
</gene>
<comment type="caution">
    <text evidence="2">The sequence shown here is derived from an EMBL/GenBank/DDBJ whole genome shotgun (WGS) entry which is preliminary data.</text>
</comment>
<dbReference type="EMBL" id="WJXB01000002">
    <property type="protein sequence ID" value="MRN52591.1"/>
    <property type="molecule type" value="Genomic_DNA"/>
</dbReference>
<dbReference type="Pfam" id="PF10754">
    <property type="entry name" value="DUF2569"/>
    <property type="match status" value="1"/>
</dbReference>
<dbReference type="RefSeq" id="WP_154117597.1">
    <property type="nucleotide sequence ID" value="NZ_WJXB01000002.1"/>
</dbReference>
<dbReference type="InterPro" id="IPR019690">
    <property type="entry name" value="DUF2569"/>
</dbReference>
<sequence>MEAVKQEEKYQYRPLGKSGLGGWLVLIHIGLYVTMIMLLVQLFQYSLPAFGAETWNTLTSKQSEYYHVLWKPVIIFEALYNFTFLVFSIYILFNFYSKKMIFPRLMIIFYSASLIIGIIDFILMYQIPLARELGNGESIRGIFKSAVACAIWIPYFTKSDRVYNTFIK</sequence>
<keyword evidence="3" id="KW-1185">Reference proteome</keyword>
<organism evidence="2 3">
    <name type="scientific">Paenibacillus monticola</name>
    <dbReference type="NCBI Taxonomy" id="2666075"/>
    <lineage>
        <taxon>Bacteria</taxon>
        <taxon>Bacillati</taxon>
        <taxon>Bacillota</taxon>
        <taxon>Bacilli</taxon>
        <taxon>Bacillales</taxon>
        <taxon>Paenibacillaceae</taxon>
        <taxon>Paenibacillus</taxon>
    </lineage>
</organism>
<keyword evidence="1" id="KW-0812">Transmembrane</keyword>
<feature type="transmembrane region" description="Helical" evidence="1">
    <location>
        <begin position="73"/>
        <end position="93"/>
    </location>
</feature>
<feature type="transmembrane region" description="Helical" evidence="1">
    <location>
        <begin position="139"/>
        <end position="157"/>
    </location>
</feature>
<accession>A0A7X2H2Y0</accession>
<feature type="transmembrane region" description="Helical" evidence="1">
    <location>
        <begin position="105"/>
        <end position="127"/>
    </location>
</feature>
<name>A0A7X2H2Y0_9BACL</name>
<evidence type="ECO:0000313" key="3">
    <source>
        <dbReference type="Proteomes" id="UP000463051"/>
    </source>
</evidence>
<keyword evidence="1" id="KW-0472">Membrane</keyword>
<keyword evidence="1" id="KW-1133">Transmembrane helix</keyword>
<dbReference type="AlphaFoldDB" id="A0A7X2H2Y0"/>
<feature type="transmembrane region" description="Helical" evidence="1">
    <location>
        <begin position="20"/>
        <end position="43"/>
    </location>
</feature>
<evidence type="ECO:0000313" key="2">
    <source>
        <dbReference type="EMBL" id="MRN52591.1"/>
    </source>
</evidence>